<sequence>MEKSSKVLVVGGTGFVGRRIVKASLAQGHRTLVLMRPEIGMDVEKLHLLLSFKAQGAVLVEASMDDHRSLVAAVRQADVVVSAMGGSQLLLQLKLVDAVKEAGNIQLAGSTTHLHHCFSYTEKSALRPVELGLLYPYDSMTQASALTPKHPTIFMIAYCFRTERRILKASLAQGQRTFVLMRLEMGMDIDKLQLLLSFKARGAWLVEVSTDDHQSLVTAVRQADAVMSAMGGS</sequence>
<name>A0ACD5W4C4_AVESA</name>
<accession>A0ACD5W4C4</accession>
<dbReference type="EnsemblPlants" id="AVESA.00010b.r2.3DG0567310.1">
    <property type="protein sequence ID" value="AVESA.00010b.r2.3DG0567310.1.CDS"/>
    <property type="gene ID" value="AVESA.00010b.r2.3DG0567310"/>
</dbReference>
<reference evidence="1" key="1">
    <citation type="submission" date="2021-05" db="EMBL/GenBank/DDBJ databases">
        <authorList>
            <person name="Scholz U."/>
            <person name="Mascher M."/>
            <person name="Fiebig A."/>
        </authorList>
    </citation>
    <scope>NUCLEOTIDE SEQUENCE [LARGE SCALE GENOMIC DNA]</scope>
</reference>
<evidence type="ECO:0000313" key="1">
    <source>
        <dbReference type="EnsemblPlants" id="AVESA.00010b.r2.3DG0567310.1.CDS"/>
    </source>
</evidence>
<organism evidence="1 2">
    <name type="scientific">Avena sativa</name>
    <name type="common">Oat</name>
    <dbReference type="NCBI Taxonomy" id="4498"/>
    <lineage>
        <taxon>Eukaryota</taxon>
        <taxon>Viridiplantae</taxon>
        <taxon>Streptophyta</taxon>
        <taxon>Embryophyta</taxon>
        <taxon>Tracheophyta</taxon>
        <taxon>Spermatophyta</taxon>
        <taxon>Magnoliopsida</taxon>
        <taxon>Liliopsida</taxon>
        <taxon>Poales</taxon>
        <taxon>Poaceae</taxon>
        <taxon>BOP clade</taxon>
        <taxon>Pooideae</taxon>
        <taxon>Poodae</taxon>
        <taxon>Poeae</taxon>
        <taxon>Poeae Chloroplast Group 1 (Aveneae type)</taxon>
        <taxon>Aveninae</taxon>
        <taxon>Avena</taxon>
    </lineage>
</organism>
<keyword evidence="2" id="KW-1185">Reference proteome</keyword>
<protein>
    <submittedName>
        <fullName evidence="1">Uncharacterized protein</fullName>
    </submittedName>
</protein>
<reference evidence="1" key="2">
    <citation type="submission" date="2025-09" db="UniProtKB">
        <authorList>
            <consortium name="EnsemblPlants"/>
        </authorList>
    </citation>
    <scope>IDENTIFICATION</scope>
</reference>
<dbReference type="Proteomes" id="UP001732700">
    <property type="component" value="Chromosome 3D"/>
</dbReference>
<proteinExistence type="predicted"/>
<evidence type="ECO:0000313" key="2">
    <source>
        <dbReference type="Proteomes" id="UP001732700"/>
    </source>
</evidence>